<feature type="binding site" evidence="9">
    <location>
        <position position="40"/>
    </location>
    <ligand>
        <name>ATP</name>
        <dbReference type="ChEBI" id="CHEBI:30616"/>
    </ligand>
</feature>
<evidence type="ECO:0000256" key="7">
    <source>
        <dbReference type="ARBA" id="ARBA00047899"/>
    </source>
</evidence>
<evidence type="ECO:0000256" key="8">
    <source>
        <dbReference type="ARBA" id="ARBA00048679"/>
    </source>
</evidence>
<dbReference type="PANTHER" id="PTHR43289:SF6">
    <property type="entry name" value="SERINE_THREONINE-PROTEIN KINASE NEKL-3"/>
    <property type="match status" value="1"/>
</dbReference>
<comment type="caution">
    <text evidence="12">The sequence shown here is derived from an EMBL/GenBank/DDBJ whole genome shotgun (WGS) entry which is preliminary data.</text>
</comment>
<evidence type="ECO:0000256" key="6">
    <source>
        <dbReference type="ARBA" id="ARBA00022840"/>
    </source>
</evidence>
<keyword evidence="6 9" id="KW-0067">ATP-binding</keyword>
<feature type="compositionally biased region" description="Low complexity" evidence="10">
    <location>
        <begin position="343"/>
        <end position="357"/>
    </location>
</feature>
<sequence>MENGLLIDGRYRLLERLGQGGMSVVWRAEDDVLGREVAVKVLSAQLAADANLLHQLHAEARAAAGLRHPMVVAVHDYGETTYRGTVLPYVVMELVDGRTLTELLSGAALPWRLAVLICAQVAAALAAAHERGVVHRDVKPGNVMVGSGGVKLVDFGISAAVGVMEGTDGQLLGTPAYLAPERIKGGPVRPATDVYALGLLLYQSLAGRMPWDASTATQMLKAHYYAEPAPLPDVPGLPSPVARLVPRCLAKAPGERPTAAEVAHVLGEIAGLPPASLLHTTAAPTVAPVSDRPRRPHRTATQPVRAGRTRRPGRRGLAAAGAAAALVAAGLVAWSADDPRTPSPATAAAPPSSCAACQTETSAESPVTPAQPVTRTVRLDPAKRPPRTAAAPGPAEPRKAPKAKDKAKGKDKPKPKGKAKGKSA</sequence>
<evidence type="ECO:0000313" key="12">
    <source>
        <dbReference type="EMBL" id="MBB4741601.1"/>
    </source>
</evidence>
<dbReference type="InterPro" id="IPR017441">
    <property type="entry name" value="Protein_kinase_ATP_BS"/>
</dbReference>
<dbReference type="GO" id="GO:0004674">
    <property type="term" value="F:protein serine/threonine kinase activity"/>
    <property type="evidence" value="ECO:0007669"/>
    <property type="project" value="UniProtKB-KW"/>
</dbReference>
<keyword evidence="2" id="KW-0723">Serine/threonine-protein kinase</keyword>
<dbReference type="Gene3D" id="1.10.510.10">
    <property type="entry name" value="Transferase(Phosphotransferase) domain 1"/>
    <property type="match status" value="1"/>
</dbReference>
<dbReference type="Pfam" id="PF00069">
    <property type="entry name" value="Pkinase"/>
    <property type="match status" value="1"/>
</dbReference>
<feature type="region of interest" description="Disordered" evidence="10">
    <location>
        <begin position="285"/>
        <end position="317"/>
    </location>
</feature>
<dbReference type="EC" id="2.7.11.1" evidence="1"/>
<evidence type="ECO:0000256" key="10">
    <source>
        <dbReference type="SAM" id="MobiDB-lite"/>
    </source>
</evidence>
<reference evidence="12 13" key="1">
    <citation type="submission" date="2020-08" db="EMBL/GenBank/DDBJ databases">
        <title>Sequencing the genomes of 1000 actinobacteria strains.</title>
        <authorList>
            <person name="Klenk H.-P."/>
        </authorList>
    </citation>
    <scope>NUCLEOTIDE SEQUENCE [LARGE SCALE GENOMIC DNA]</scope>
    <source>
        <strain evidence="12 13">DSM 45809</strain>
    </source>
</reference>
<dbReference type="SUPFAM" id="SSF56112">
    <property type="entry name" value="Protein kinase-like (PK-like)"/>
    <property type="match status" value="1"/>
</dbReference>
<organism evidence="12 13">
    <name type="scientific">Actinoplanes octamycinicus</name>
    <dbReference type="NCBI Taxonomy" id="135948"/>
    <lineage>
        <taxon>Bacteria</taxon>
        <taxon>Bacillati</taxon>
        <taxon>Actinomycetota</taxon>
        <taxon>Actinomycetes</taxon>
        <taxon>Micromonosporales</taxon>
        <taxon>Micromonosporaceae</taxon>
        <taxon>Actinoplanes</taxon>
    </lineage>
</organism>
<dbReference type="SMART" id="SM00220">
    <property type="entry name" value="S_TKc"/>
    <property type="match status" value="1"/>
</dbReference>
<gene>
    <name evidence="12" type="ORF">BJY16_005060</name>
</gene>
<dbReference type="InterPro" id="IPR011009">
    <property type="entry name" value="Kinase-like_dom_sf"/>
</dbReference>
<dbReference type="PANTHER" id="PTHR43289">
    <property type="entry name" value="MITOGEN-ACTIVATED PROTEIN KINASE KINASE KINASE 20-RELATED"/>
    <property type="match status" value="1"/>
</dbReference>
<dbReference type="EMBL" id="JACHNB010000001">
    <property type="protein sequence ID" value="MBB4741601.1"/>
    <property type="molecule type" value="Genomic_DNA"/>
</dbReference>
<evidence type="ECO:0000256" key="5">
    <source>
        <dbReference type="ARBA" id="ARBA00022777"/>
    </source>
</evidence>
<proteinExistence type="predicted"/>
<feature type="region of interest" description="Disordered" evidence="10">
    <location>
        <begin position="339"/>
        <end position="424"/>
    </location>
</feature>
<dbReference type="Gene3D" id="3.30.200.20">
    <property type="entry name" value="Phosphorylase Kinase, domain 1"/>
    <property type="match status" value="1"/>
</dbReference>
<accession>A0A7W7M998</accession>
<keyword evidence="13" id="KW-1185">Reference proteome</keyword>
<dbReference type="AlphaFoldDB" id="A0A7W7M998"/>
<feature type="compositionally biased region" description="Basic and acidic residues" evidence="10">
    <location>
        <begin position="396"/>
        <end position="414"/>
    </location>
</feature>
<keyword evidence="3 12" id="KW-0808">Transferase</keyword>
<keyword evidence="4 9" id="KW-0547">Nucleotide-binding</keyword>
<evidence type="ECO:0000256" key="4">
    <source>
        <dbReference type="ARBA" id="ARBA00022741"/>
    </source>
</evidence>
<evidence type="ECO:0000259" key="11">
    <source>
        <dbReference type="PROSITE" id="PS50011"/>
    </source>
</evidence>
<dbReference type="RefSeq" id="WP_239177030.1">
    <property type="nucleotide sequence ID" value="NZ_BAABFG010000005.1"/>
</dbReference>
<evidence type="ECO:0000256" key="1">
    <source>
        <dbReference type="ARBA" id="ARBA00012513"/>
    </source>
</evidence>
<evidence type="ECO:0000313" key="13">
    <source>
        <dbReference type="Proteomes" id="UP000546162"/>
    </source>
</evidence>
<comment type="catalytic activity">
    <reaction evidence="8">
        <text>L-seryl-[protein] + ATP = O-phospho-L-seryl-[protein] + ADP + H(+)</text>
        <dbReference type="Rhea" id="RHEA:17989"/>
        <dbReference type="Rhea" id="RHEA-COMP:9863"/>
        <dbReference type="Rhea" id="RHEA-COMP:11604"/>
        <dbReference type="ChEBI" id="CHEBI:15378"/>
        <dbReference type="ChEBI" id="CHEBI:29999"/>
        <dbReference type="ChEBI" id="CHEBI:30616"/>
        <dbReference type="ChEBI" id="CHEBI:83421"/>
        <dbReference type="ChEBI" id="CHEBI:456216"/>
        <dbReference type="EC" id="2.7.11.1"/>
    </reaction>
</comment>
<evidence type="ECO:0000256" key="2">
    <source>
        <dbReference type="ARBA" id="ARBA00022527"/>
    </source>
</evidence>
<evidence type="ECO:0000256" key="9">
    <source>
        <dbReference type="PROSITE-ProRule" id="PRU10141"/>
    </source>
</evidence>
<keyword evidence="5 12" id="KW-0418">Kinase</keyword>
<name>A0A7W7M998_9ACTN</name>
<dbReference type="GO" id="GO:0005524">
    <property type="term" value="F:ATP binding"/>
    <property type="evidence" value="ECO:0007669"/>
    <property type="project" value="UniProtKB-UniRule"/>
</dbReference>
<evidence type="ECO:0000256" key="3">
    <source>
        <dbReference type="ARBA" id="ARBA00022679"/>
    </source>
</evidence>
<dbReference type="FunFam" id="3.30.200.20:FF:000035">
    <property type="entry name" value="Serine/threonine protein kinase Stk1"/>
    <property type="match status" value="1"/>
</dbReference>
<protein>
    <recommendedName>
        <fullName evidence="1">non-specific serine/threonine protein kinase</fullName>
        <ecNumber evidence="1">2.7.11.1</ecNumber>
    </recommendedName>
</protein>
<feature type="domain" description="Protein kinase" evidence="11">
    <location>
        <begin position="11"/>
        <end position="267"/>
    </location>
</feature>
<dbReference type="InterPro" id="IPR000719">
    <property type="entry name" value="Prot_kinase_dom"/>
</dbReference>
<dbReference type="PROSITE" id="PS00108">
    <property type="entry name" value="PROTEIN_KINASE_ST"/>
    <property type="match status" value="1"/>
</dbReference>
<comment type="catalytic activity">
    <reaction evidence="7">
        <text>L-threonyl-[protein] + ATP = O-phospho-L-threonyl-[protein] + ADP + H(+)</text>
        <dbReference type="Rhea" id="RHEA:46608"/>
        <dbReference type="Rhea" id="RHEA-COMP:11060"/>
        <dbReference type="Rhea" id="RHEA-COMP:11605"/>
        <dbReference type="ChEBI" id="CHEBI:15378"/>
        <dbReference type="ChEBI" id="CHEBI:30013"/>
        <dbReference type="ChEBI" id="CHEBI:30616"/>
        <dbReference type="ChEBI" id="CHEBI:61977"/>
        <dbReference type="ChEBI" id="CHEBI:456216"/>
        <dbReference type="EC" id="2.7.11.1"/>
    </reaction>
</comment>
<dbReference type="PROSITE" id="PS00107">
    <property type="entry name" value="PROTEIN_KINASE_ATP"/>
    <property type="match status" value="1"/>
</dbReference>
<dbReference type="CDD" id="cd14014">
    <property type="entry name" value="STKc_PknB_like"/>
    <property type="match status" value="1"/>
</dbReference>
<dbReference type="PROSITE" id="PS50011">
    <property type="entry name" value="PROTEIN_KINASE_DOM"/>
    <property type="match status" value="1"/>
</dbReference>
<dbReference type="InterPro" id="IPR008271">
    <property type="entry name" value="Ser/Thr_kinase_AS"/>
</dbReference>
<dbReference type="Proteomes" id="UP000546162">
    <property type="component" value="Unassembled WGS sequence"/>
</dbReference>
<feature type="compositionally biased region" description="Basic residues" evidence="10">
    <location>
        <begin position="415"/>
        <end position="424"/>
    </location>
</feature>